<dbReference type="GO" id="GO:0005576">
    <property type="term" value="C:extracellular region"/>
    <property type="evidence" value="ECO:0007669"/>
    <property type="project" value="UniProtKB-SubCell"/>
</dbReference>
<evidence type="ECO:0000259" key="14">
    <source>
        <dbReference type="Pfam" id="PF00082"/>
    </source>
</evidence>
<dbReference type="InterPro" id="IPR034193">
    <property type="entry name" value="PCSK9_ProteinaseK-like"/>
</dbReference>
<name>A0A022VWI3_TRIRU</name>
<dbReference type="InterPro" id="IPR010259">
    <property type="entry name" value="S8pro/Inhibitor_I9"/>
</dbReference>
<keyword evidence="10" id="KW-0865">Zymogen</keyword>
<dbReference type="GO" id="GO:0004252">
    <property type="term" value="F:serine-type endopeptidase activity"/>
    <property type="evidence" value="ECO:0007669"/>
    <property type="project" value="UniProtKB-UniRule"/>
</dbReference>
<dbReference type="GO" id="GO:0006508">
    <property type="term" value="P:proteolysis"/>
    <property type="evidence" value="ECO:0007669"/>
    <property type="project" value="UniProtKB-KW"/>
</dbReference>
<evidence type="ECO:0000256" key="7">
    <source>
        <dbReference type="ARBA" id="ARBA00022801"/>
    </source>
</evidence>
<dbReference type="SUPFAM" id="SSF52743">
    <property type="entry name" value="Subtilisin-like"/>
    <property type="match status" value="1"/>
</dbReference>
<keyword evidence="9" id="KW-0843">Virulence</keyword>
<dbReference type="Pfam" id="PF00082">
    <property type="entry name" value="Peptidase_S8"/>
    <property type="match status" value="1"/>
</dbReference>
<evidence type="ECO:0000256" key="4">
    <source>
        <dbReference type="ARBA" id="ARBA00022525"/>
    </source>
</evidence>
<keyword evidence="7 12" id="KW-0378">Hydrolase</keyword>
<dbReference type="InterPro" id="IPR000209">
    <property type="entry name" value="Peptidase_S8/S53_dom"/>
</dbReference>
<dbReference type="Pfam" id="PF05922">
    <property type="entry name" value="Inhibitor_I9"/>
    <property type="match status" value="1"/>
</dbReference>
<dbReference type="InterPro" id="IPR036852">
    <property type="entry name" value="Peptidase_S8/S53_dom_sf"/>
</dbReference>
<dbReference type="PROSITE" id="PS00138">
    <property type="entry name" value="SUBTILASE_SER"/>
    <property type="match status" value="1"/>
</dbReference>
<dbReference type="AlphaFoldDB" id="A0A022VWI3"/>
<feature type="signal peptide" evidence="13">
    <location>
        <begin position="1"/>
        <end position="19"/>
    </location>
</feature>
<dbReference type="InterPro" id="IPR015500">
    <property type="entry name" value="Peptidase_S8_subtilisin-rel"/>
</dbReference>
<keyword evidence="11" id="KW-0325">Glycoprotein</keyword>
<dbReference type="Gene3D" id="3.30.70.80">
    <property type="entry name" value="Peptidase S8 propeptide/proteinase inhibitor I9"/>
    <property type="match status" value="1"/>
</dbReference>
<dbReference type="InterPro" id="IPR050131">
    <property type="entry name" value="Peptidase_S8_subtilisin-like"/>
</dbReference>
<dbReference type="OrthoDB" id="206201at2759"/>
<evidence type="ECO:0000256" key="3">
    <source>
        <dbReference type="ARBA" id="ARBA00011073"/>
    </source>
</evidence>
<comment type="function">
    <text evidence="1">Secreted subtilisin-like serine protease with keratinolytic activity that contributes to pathogenicity.</text>
</comment>
<proteinExistence type="inferred from homology"/>
<evidence type="ECO:0000256" key="2">
    <source>
        <dbReference type="ARBA" id="ARBA00004613"/>
    </source>
</evidence>
<dbReference type="PANTHER" id="PTHR43806">
    <property type="entry name" value="PEPTIDASE S8"/>
    <property type="match status" value="1"/>
</dbReference>
<reference evidence="16" key="1">
    <citation type="submission" date="2014-02" db="EMBL/GenBank/DDBJ databases">
        <title>The Genome Sequence of Trichophyton rubrum (morphotype fischeri) CBS 288.86.</title>
        <authorList>
            <consortium name="The Broad Institute Genomics Platform"/>
            <person name="Cuomo C.A."/>
            <person name="White T.C."/>
            <person name="Graser Y."/>
            <person name="Martinez-Rossi N."/>
            <person name="Heitman J."/>
            <person name="Young S.K."/>
            <person name="Zeng Q."/>
            <person name="Gargeya S."/>
            <person name="Abouelleil A."/>
            <person name="Alvarado L."/>
            <person name="Chapman S.B."/>
            <person name="Gainer-Dewar J."/>
            <person name="Goldberg J."/>
            <person name="Griggs A."/>
            <person name="Gujja S."/>
            <person name="Hansen M."/>
            <person name="Howarth C."/>
            <person name="Imamovic A."/>
            <person name="Larimer J."/>
            <person name="Martinez D."/>
            <person name="Murphy C."/>
            <person name="Pearson M.D."/>
            <person name="Persinoti G."/>
            <person name="Poon T."/>
            <person name="Priest M."/>
            <person name="Roberts A.D."/>
            <person name="Saif S."/>
            <person name="Shea T.D."/>
            <person name="Sykes S.N."/>
            <person name="Wortman J."/>
            <person name="Nusbaum C."/>
            <person name="Birren B."/>
        </authorList>
    </citation>
    <scope>NUCLEOTIDE SEQUENCE [LARGE SCALE GENOMIC DNA]</scope>
    <source>
        <strain evidence="16">CBS 288.86</strain>
    </source>
</reference>
<comment type="similarity">
    <text evidence="3 12">Belongs to the peptidase S8 family.</text>
</comment>
<evidence type="ECO:0000256" key="11">
    <source>
        <dbReference type="ARBA" id="ARBA00023180"/>
    </source>
</evidence>
<gene>
    <name evidence="16" type="ORF">H103_06126</name>
</gene>
<feature type="chain" id="PRO_5001508017" evidence="13">
    <location>
        <begin position="20"/>
        <end position="397"/>
    </location>
</feature>
<sequence>MGCIKVISVFLAAVAAVDARAFFHNRGGNDVIPNSYIVVMKDGVTAEDFDSHISSVAATHSLNKAKRGSETVGHKDSFNINGWRAYNGHFDEATIESILKDDKVNYVEHDRVVKLAALTTQPNAPTWGLGRVSHKAPGNKDFVYDSSAGQGITIYGVDTGIDIHHSEFAGRIRWGTNTVDNDNTDGNGHGTHTAGTFAGTTYGVAKKANIVAVKVLSAGGSGSTSGVIKGIDWCVTDARSKNTLGKAALNLSLGGSFSQASNDAVTRAQEAGIFVAVAAGNDNRDAKNSSPASAPAVCTAASSTIDDQKSSFSNWGTIVDIYAPGSNILSAAPGGGTRTLSGTSMASPHVCGVGAAMLAQGVSVAQACNRLKQIGNAVIRNPGTGTTNRLLYNGSGR</sequence>
<dbReference type="Proteomes" id="UP000023758">
    <property type="component" value="Unassembled WGS sequence"/>
</dbReference>
<evidence type="ECO:0000256" key="12">
    <source>
        <dbReference type="PROSITE-ProRule" id="PRU01240"/>
    </source>
</evidence>
<feature type="active site" description="Charge relay system" evidence="12">
    <location>
        <position position="344"/>
    </location>
</feature>
<evidence type="ECO:0000259" key="15">
    <source>
        <dbReference type="Pfam" id="PF05922"/>
    </source>
</evidence>
<evidence type="ECO:0000256" key="6">
    <source>
        <dbReference type="ARBA" id="ARBA00022729"/>
    </source>
</evidence>
<keyword evidence="8 12" id="KW-0720">Serine protease</keyword>
<dbReference type="HOGENOM" id="CLU_011263_1_3_1"/>
<evidence type="ECO:0000256" key="5">
    <source>
        <dbReference type="ARBA" id="ARBA00022670"/>
    </source>
</evidence>
<organism evidence="16">
    <name type="scientific">Trichophyton rubrum CBS 288.86</name>
    <dbReference type="NCBI Taxonomy" id="1215330"/>
    <lineage>
        <taxon>Eukaryota</taxon>
        <taxon>Fungi</taxon>
        <taxon>Dikarya</taxon>
        <taxon>Ascomycota</taxon>
        <taxon>Pezizomycotina</taxon>
        <taxon>Eurotiomycetes</taxon>
        <taxon>Eurotiomycetidae</taxon>
        <taxon>Onygenales</taxon>
        <taxon>Arthrodermataceae</taxon>
        <taxon>Trichophyton</taxon>
    </lineage>
</organism>
<evidence type="ECO:0000256" key="10">
    <source>
        <dbReference type="ARBA" id="ARBA00023145"/>
    </source>
</evidence>
<evidence type="ECO:0000256" key="1">
    <source>
        <dbReference type="ARBA" id="ARBA00002101"/>
    </source>
</evidence>
<evidence type="ECO:0000313" key="16">
    <source>
        <dbReference type="EMBL" id="EZF50416.1"/>
    </source>
</evidence>
<keyword evidence="6 13" id="KW-0732">Signal</keyword>
<dbReference type="PRINTS" id="PR00723">
    <property type="entry name" value="SUBTILISIN"/>
</dbReference>
<dbReference type="Gene3D" id="3.40.50.200">
    <property type="entry name" value="Peptidase S8/S53 domain"/>
    <property type="match status" value="1"/>
</dbReference>
<evidence type="ECO:0000256" key="8">
    <source>
        <dbReference type="ARBA" id="ARBA00022825"/>
    </source>
</evidence>
<feature type="domain" description="Peptidase S8/S53" evidence="14">
    <location>
        <begin position="149"/>
        <end position="359"/>
    </location>
</feature>
<feature type="domain" description="Inhibitor I9" evidence="15">
    <location>
        <begin position="35"/>
        <end position="116"/>
    </location>
</feature>
<evidence type="ECO:0000256" key="9">
    <source>
        <dbReference type="ARBA" id="ARBA00023026"/>
    </source>
</evidence>
<keyword evidence="4" id="KW-0964">Secreted</keyword>
<dbReference type="MEROPS" id="S08.115"/>
<feature type="active site" description="Charge relay system" evidence="12">
    <location>
        <position position="189"/>
    </location>
</feature>
<dbReference type="InterPro" id="IPR037045">
    <property type="entry name" value="S8pro/Inhibitor_I9_sf"/>
</dbReference>
<dbReference type="SUPFAM" id="SSF54897">
    <property type="entry name" value="Protease propeptides/inhibitors"/>
    <property type="match status" value="1"/>
</dbReference>
<dbReference type="FunFam" id="3.40.50.200:FF:000014">
    <property type="entry name" value="Proteinase K"/>
    <property type="match status" value="1"/>
</dbReference>
<dbReference type="CDD" id="cd04077">
    <property type="entry name" value="Peptidases_S8_PCSK9_ProteinaseK_like"/>
    <property type="match status" value="1"/>
</dbReference>
<keyword evidence="5 12" id="KW-0645">Protease</keyword>
<dbReference type="PANTHER" id="PTHR43806:SF11">
    <property type="entry name" value="CEREVISIN-RELATED"/>
    <property type="match status" value="1"/>
</dbReference>
<dbReference type="PROSITE" id="PS51892">
    <property type="entry name" value="SUBTILASE"/>
    <property type="match status" value="1"/>
</dbReference>
<dbReference type="EMBL" id="KK207886">
    <property type="protein sequence ID" value="EZF50416.1"/>
    <property type="molecule type" value="Genomic_DNA"/>
</dbReference>
<accession>A0A022VWI3</accession>
<dbReference type="SMR" id="A0A022VWI3"/>
<feature type="active site" description="Charge relay system" evidence="12">
    <location>
        <position position="158"/>
    </location>
</feature>
<evidence type="ECO:0000256" key="13">
    <source>
        <dbReference type="SAM" id="SignalP"/>
    </source>
</evidence>
<comment type="subcellular location">
    <subcellularLocation>
        <location evidence="2">Secreted</location>
    </subcellularLocation>
</comment>
<dbReference type="InterPro" id="IPR023828">
    <property type="entry name" value="Peptidase_S8_Ser-AS"/>
</dbReference>
<protein>
    <submittedName>
        <fullName evidence="16">Subtilisin-like protease 3</fullName>
    </submittedName>
</protein>